<dbReference type="Proteomes" id="UP000663829">
    <property type="component" value="Unassembled WGS sequence"/>
</dbReference>
<evidence type="ECO:0000256" key="1">
    <source>
        <dbReference type="SAM" id="MobiDB-lite"/>
    </source>
</evidence>
<accession>A0A814EHJ4</accession>
<comment type="caution">
    <text evidence="3">The sequence shown here is derived from an EMBL/GenBank/DDBJ whole genome shotgun (WGS) entry which is preliminary data.</text>
</comment>
<gene>
    <name evidence="3" type="ORF">GPM918_LOCUS12051</name>
    <name evidence="2" type="ORF">OVA965_LOCUS6269</name>
    <name evidence="5" type="ORF">SRO942_LOCUS12052</name>
    <name evidence="4" type="ORF">TMI583_LOCUS6265</name>
</gene>
<evidence type="ECO:0000313" key="3">
    <source>
        <dbReference type="EMBL" id="CAF0967416.1"/>
    </source>
</evidence>
<feature type="region of interest" description="Disordered" evidence="1">
    <location>
        <begin position="1"/>
        <end position="72"/>
    </location>
</feature>
<reference evidence="3" key="1">
    <citation type="submission" date="2021-02" db="EMBL/GenBank/DDBJ databases">
        <authorList>
            <person name="Nowell W R."/>
        </authorList>
    </citation>
    <scope>NUCLEOTIDE SEQUENCE</scope>
</reference>
<dbReference type="EMBL" id="CAJNOQ010002593">
    <property type="protein sequence ID" value="CAF0967416.1"/>
    <property type="molecule type" value="Genomic_DNA"/>
</dbReference>
<proteinExistence type="predicted"/>
<protein>
    <submittedName>
        <fullName evidence="3">Uncharacterized protein</fullName>
    </submittedName>
</protein>
<evidence type="ECO:0000313" key="2">
    <source>
        <dbReference type="EMBL" id="CAF0833535.1"/>
    </source>
</evidence>
<dbReference type="OrthoDB" id="10010362at2759"/>
<evidence type="ECO:0000313" key="4">
    <source>
        <dbReference type="EMBL" id="CAF3618209.1"/>
    </source>
</evidence>
<dbReference type="EMBL" id="CAJOBC010002593">
    <property type="protein sequence ID" value="CAF3740820.1"/>
    <property type="molecule type" value="Genomic_DNA"/>
</dbReference>
<feature type="compositionally biased region" description="Polar residues" evidence="1">
    <location>
        <begin position="42"/>
        <end position="52"/>
    </location>
</feature>
<keyword evidence="6" id="KW-1185">Reference proteome</keyword>
<sequence length="374" mass="42035">MSQTPSQPSPLKAARRTDLRSPELSYLSESSSNDADVRLPLFNTNPPTQTTMNRRKARNSSSSDSDKQATSATIPTIKKKILFNYVDNVLAKHDSEHVQHLHIGGGMKIGSEKINVDASGSDEISDHYFHNEQSRIDGNVFDTGEHSTSFTQHMADGQSEVNFDPDPIVEERESKDQRYKQTVYVRQLQPPTPAPVEIQVQEVLIQPKVQRPPLHVRVASREPRTPSPIIIKSAPPRPPSPVSEQPVIYNKYVPGPKPAPQQVIIHRYPDMPPKPRSIILEQWLPYKPAPKRIIKHSLPREAFLPPPRPRNIIISYSRPRALIEIELIRLPVVKFGVGLRTLTFGELPQLQQFVIVVGYPTDGDNLSVTKDVVS</sequence>
<evidence type="ECO:0000313" key="6">
    <source>
        <dbReference type="Proteomes" id="UP000663829"/>
    </source>
</evidence>
<dbReference type="AlphaFoldDB" id="A0A814EHJ4"/>
<dbReference type="EMBL" id="CAJNOK010001863">
    <property type="protein sequence ID" value="CAF0833535.1"/>
    <property type="molecule type" value="Genomic_DNA"/>
</dbReference>
<dbReference type="Proteomes" id="UP000677228">
    <property type="component" value="Unassembled WGS sequence"/>
</dbReference>
<feature type="compositionally biased region" description="Low complexity" evidence="1">
    <location>
        <begin position="22"/>
        <end position="32"/>
    </location>
</feature>
<dbReference type="Proteomes" id="UP000682733">
    <property type="component" value="Unassembled WGS sequence"/>
</dbReference>
<name>A0A814EHJ4_9BILA</name>
<organism evidence="3 6">
    <name type="scientific">Didymodactylos carnosus</name>
    <dbReference type="NCBI Taxonomy" id="1234261"/>
    <lineage>
        <taxon>Eukaryota</taxon>
        <taxon>Metazoa</taxon>
        <taxon>Spiralia</taxon>
        <taxon>Gnathifera</taxon>
        <taxon>Rotifera</taxon>
        <taxon>Eurotatoria</taxon>
        <taxon>Bdelloidea</taxon>
        <taxon>Philodinida</taxon>
        <taxon>Philodinidae</taxon>
        <taxon>Didymodactylos</taxon>
    </lineage>
</organism>
<dbReference type="EMBL" id="CAJOBA010001863">
    <property type="protein sequence ID" value="CAF3618209.1"/>
    <property type="molecule type" value="Genomic_DNA"/>
</dbReference>
<feature type="region of interest" description="Disordered" evidence="1">
    <location>
        <begin position="220"/>
        <end position="242"/>
    </location>
</feature>
<feature type="compositionally biased region" description="Low complexity" evidence="1">
    <location>
        <begin position="59"/>
        <end position="72"/>
    </location>
</feature>
<evidence type="ECO:0000313" key="5">
    <source>
        <dbReference type="EMBL" id="CAF3740820.1"/>
    </source>
</evidence>
<dbReference type="Proteomes" id="UP000681722">
    <property type="component" value="Unassembled WGS sequence"/>
</dbReference>